<accession>A0A2H1VH33</accession>
<evidence type="ECO:0000313" key="1">
    <source>
        <dbReference type="EMBL" id="SOQ40153.1"/>
    </source>
</evidence>
<protein>
    <submittedName>
        <fullName evidence="1">SFRICE_029390</fullName>
    </submittedName>
</protein>
<name>A0A2H1VH33_SPOFR</name>
<organism evidence="1">
    <name type="scientific">Spodoptera frugiperda</name>
    <name type="common">Fall armyworm</name>
    <dbReference type="NCBI Taxonomy" id="7108"/>
    <lineage>
        <taxon>Eukaryota</taxon>
        <taxon>Metazoa</taxon>
        <taxon>Ecdysozoa</taxon>
        <taxon>Arthropoda</taxon>
        <taxon>Hexapoda</taxon>
        <taxon>Insecta</taxon>
        <taxon>Pterygota</taxon>
        <taxon>Neoptera</taxon>
        <taxon>Endopterygota</taxon>
        <taxon>Lepidoptera</taxon>
        <taxon>Glossata</taxon>
        <taxon>Ditrysia</taxon>
        <taxon>Noctuoidea</taxon>
        <taxon>Noctuidae</taxon>
        <taxon>Amphipyrinae</taxon>
        <taxon>Spodoptera</taxon>
    </lineage>
</organism>
<dbReference type="EMBL" id="ODYU01002535">
    <property type="protein sequence ID" value="SOQ40153.1"/>
    <property type="molecule type" value="Genomic_DNA"/>
</dbReference>
<sequence>MGMKNERLETTICGSHKELLYAGIESATRCPAAPAPVIALNALNLEMTMATQLLRVWLDINVFI</sequence>
<dbReference type="AlphaFoldDB" id="A0A2H1VH33"/>
<proteinExistence type="predicted"/>
<reference evidence="1" key="1">
    <citation type="submission" date="2016-07" db="EMBL/GenBank/DDBJ databases">
        <authorList>
            <person name="Bretaudeau A."/>
        </authorList>
    </citation>
    <scope>NUCLEOTIDE SEQUENCE</scope>
    <source>
        <strain evidence="1">Rice</strain>
        <tissue evidence="1">Whole body</tissue>
    </source>
</reference>
<gene>
    <name evidence="1" type="ORF">SFRICE_029390</name>
</gene>